<keyword evidence="2" id="KW-0614">Plasmid</keyword>
<name>A0A2R4P340_9BACT</name>
<feature type="transmembrane region" description="Helical" evidence="1">
    <location>
        <begin position="21"/>
        <end position="42"/>
    </location>
</feature>
<dbReference type="RefSeq" id="WP_107917376.1">
    <property type="nucleotide sequence ID" value="NZ_CABPUK010000006.1"/>
</dbReference>
<organism evidence="2 3">
    <name type="scientific">Campylobacter concisus</name>
    <dbReference type="NCBI Taxonomy" id="199"/>
    <lineage>
        <taxon>Bacteria</taxon>
        <taxon>Pseudomonadati</taxon>
        <taxon>Campylobacterota</taxon>
        <taxon>Epsilonproteobacteria</taxon>
        <taxon>Campylobacterales</taxon>
        <taxon>Campylobacteraceae</taxon>
        <taxon>Campylobacter</taxon>
    </lineage>
</organism>
<keyword evidence="1" id="KW-0472">Membrane</keyword>
<reference evidence="2 3" key="1">
    <citation type="journal article" date="2018" name="Emerg. Microbes Infect.">
        <title>Genomic analysis of oral Campylobacter concisus strains identified a potential bacterial molecular marker associated with active Crohn's disease.</title>
        <authorList>
            <person name="Liu F."/>
            <person name="Ma R."/>
            <person name="Tay C.Y.A."/>
            <person name="Octavia S."/>
            <person name="Lan R."/>
            <person name="Chung H.K.L."/>
            <person name="Riordan S.M."/>
            <person name="Grimm M.C."/>
            <person name="Leong R.W."/>
            <person name="Tanaka M.M."/>
            <person name="Connor S."/>
            <person name="Zhang L."/>
        </authorList>
    </citation>
    <scope>NUCLEOTIDE SEQUENCE [LARGE SCALE GENOMIC DNA]</scope>
    <source>
        <strain evidence="2 3">P2CDO4</strain>
        <plasmid evidence="2">pICON</plasmid>
    </source>
</reference>
<sequence length="247" mass="28211">MEIKNKTSLVEKIKNFFMLNWWLVWLSNIAIVVFVFLATSAMEAQNEEIKDLLKKEVSGVVFLGQNGQVMLGEKTRIDASANTSFQSAIKNNLMNYLIIDAQKLTNNYRIKINNADELFDSYAPFNEFGKNFMALNNDKYPNAFGYFKTLLTGAVQAIKEDTLPDQIVPYNSSVINYEWNDKEQTFEITVNAMVNTFVYNAVLNNYEKKEGTIQIRAKGFFDLTHNSPINPLGIKYYELGVTNASKK</sequence>
<keyword evidence="1" id="KW-0812">Transmembrane</keyword>
<gene>
    <name evidence="2" type="ORF">CCS77_2068</name>
</gene>
<evidence type="ECO:0000313" key="2">
    <source>
        <dbReference type="EMBL" id="AVX45074.1"/>
    </source>
</evidence>
<dbReference type="Proteomes" id="UP000241854">
    <property type="component" value="Plasmid pICON"/>
</dbReference>
<evidence type="ECO:0000313" key="3">
    <source>
        <dbReference type="Proteomes" id="UP000241854"/>
    </source>
</evidence>
<dbReference type="AlphaFoldDB" id="A0A2R4P340"/>
<geneLocation type="plasmid" evidence="3">
    <name>picon</name>
</geneLocation>
<accession>A0A2R4P340</accession>
<evidence type="ECO:0000256" key="1">
    <source>
        <dbReference type="SAM" id="Phobius"/>
    </source>
</evidence>
<proteinExistence type="predicted"/>
<dbReference type="EMBL" id="CP021643">
    <property type="protein sequence ID" value="AVX45074.1"/>
    <property type="molecule type" value="Genomic_DNA"/>
</dbReference>
<protein>
    <submittedName>
        <fullName evidence="2">Uncharacterized protein</fullName>
    </submittedName>
</protein>
<keyword evidence="1" id="KW-1133">Transmembrane helix</keyword>